<accession>A0A6V7NWE4</accession>
<dbReference type="PANTHER" id="PTHR11746">
    <property type="entry name" value="O-METHYLTRANSFERASE"/>
    <property type="match status" value="1"/>
</dbReference>
<keyword evidence="2" id="KW-0808">Transferase</keyword>
<evidence type="ECO:0000256" key="1">
    <source>
        <dbReference type="ARBA" id="ARBA00022603"/>
    </source>
</evidence>
<dbReference type="GO" id="GO:0032259">
    <property type="term" value="P:methylation"/>
    <property type="evidence" value="ECO:0007669"/>
    <property type="project" value="UniProtKB-KW"/>
</dbReference>
<feature type="domain" description="O-methyltransferase C-terminal" evidence="4">
    <location>
        <begin position="236"/>
        <end position="389"/>
    </location>
</feature>
<dbReference type="InterPro" id="IPR036388">
    <property type="entry name" value="WH-like_DNA-bd_sf"/>
</dbReference>
<evidence type="ECO:0000259" key="5">
    <source>
        <dbReference type="Pfam" id="PF08100"/>
    </source>
</evidence>
<evidence type="ECO:0000256" key="3">
    <source>
        <dbReference type="ARBA" id="ARBA00022691"/>
    </source>
</evidence>
<dbReference type="GO" id="GO:0046983">
    <property type="term" value="F:protein dimerization activity"/>
    <property type="evidence" value="ECO:0007669"/>
    <property type="project" value="InterPro"/>
</dbReference>
<protein>
    <recommendedName>
        <fullName evidence="7">Trans-resveratrol di-O-methyltransferase</fullName>
    </recommendedName>
</protein>
<keyword evidence="3" id="KW-0949">S-adenosyl-L-methionine</keyword>
<dbReference type="EMBL" id="LR862142">
    <property type="protein sequence ID" value="CAD1822686.1"/>
    <property type="molecule type" value="Genomic_DNA"/>
</dbReference>
<gene>
    <name evidence="6" type="ORF">CB5_LOCUS5897</name>
</gene>
<dbReference type="InterPro" id="IPR001077">
    <property type="entry name" value="COMT_C"/>
</dbReference>
<evidence type="ECO:0000313" key="6">
    <source>
        <dbReference type="EMBL" id="CAD1822686.1"/>
    </source>
</evidence>
<dbReference type="InterPro" id="IPR012967">
    <property type="entry name" value="COMT_dimerisation"/>
</dbReference>
<dbReference type="SUPFAM" id="SSF53335">
    <property type="entry name" value="S-adenosyl-L-methionine-dependent methyltransferases"/>
    <property type="match status" value="2"/>
</dbReference>
<sequence>MKCVTQNVLHDWSDEDCVKILKQCKKAISANGGEGGKVIIVDIVINTLGDDPQKNEMGLLSDVIMMTGLGGKERDEVEWRKIFSKAGLEMEPGKGEMKITDDQLQLLVVQSTIEHRILSVVGPFALKCAVDLRIPDRIHAYGGEPMPLPALALSIPVPPEKQPMLRRLMRLLSAQGVFAVQALGDSGVDEDGDGSIGYLLTPFSRLLVTADDGSPNMSAYVRACLEPDMVKPMYRMSEWLTQEGADMNAFETAHGGRNLWKVAQERPHMGRLFNEAMACKTRQTTAAAVACCPQVFRGIGSLVDVGGGTGMAAKMIAEAFPEVKCTVLELPHVVAAAPKSELFDAVAGDMFEYIPPADAVLLKNVLHDWSDEDCAKILKQCKKAISGNGGEGEKS</sequence>
<dbReference type="Gene3D" id="1.10.10.10">
    <property type="entry name" value="Winged helix-like DNA-binding domain superfamily/Winged helix DNA-binding domain"/>
    <property type="match status" value="1"/>
</dbReference>
<dbReference type="Pfam" id="PF08100">
    <property type="entry name" value="Dimerisation"/>
    <property type="match status" value="1"/>
</dbReference>
<dbReference type="AlphaFoldDB" id="A0A6V7NWE4"/>
<feature type="domain" description="O-methyltransferase C-terminal" evidence="4">
    <location>
        <begin position="6"/>
        <end position="88"/>
    </location>
</feature>
<keyword evidence="1" id="KW-0489">Methyltransferase</keyword>
<evidence type="ECO:0000259" key="4">
    <source>
        <dbReference type="Pfam" id="PF00891"/>
    </source>
</evidence>
<dbReference type="Pfam" id="PF00891">
    <property type="entry name" value="Methyltransf_2"/>
    <property type="match status" value="2"/>
</dbReference>
<proteinExistence type="predicted"/>
<dbReference type="InterPro" id="IPR029063">
    <property type="entry name" value="SAM-dependent_MTases_sf"/>
</dbReference>
<reference evidence="6" key="1">
    <citation type="submission" date="2020-07" db="EMBL/GenBank/DDBJ databases">
        <authorList>
            <person name="Lin J."/>
        </authorList>
    </citation>
    <scope>NUCLEOTIDE SEQUENCE</scope>
</reference>
<dbReference type="InterPro" id="IPR016461">
    <property type="entry name" value="COMT-like"/>
</dbReference>
<evidence type="ECO:0000256" key="2">
    <source>
        <dbReference type="ARBA" id="ARBA00022679"/>
    </source>
</evidence>
<evidence type="ECO:0008006" key="7">
    <source>
        <dbReference type="Google" id="ProtNLM"/>
    </source>
</evidence>
<name>A0A6V7NWE4_ANACO</name>
<dbReference type="Gene3D" id="3.40.50.150">
    <property type="entry name" value="Vaccinia Virus protein VP39"/>
    <property type="match status" value="2"/>
</dbReference>
<feature type="domain" description="O-methyltransferase dimerisation" evidence="5">
    <location>
        <begin position="120"/>
        <end position="209"/>
    </location>
</feature>
<dbReference type="GO" id="GO:0008171">
    <property type="term" value="F:O-methyltransferase activity"/>
    <property type="evidence" value="ECO:0007669"/>
    <property type="project" value="InterPro"/>
</dbReference>
<organism evidence="6">
    <name type="scientific">Ananas comosus var. bracteatus</name>
    <name type="common">red pineapple</name>
    <dbReference type="NCBI Taxonomy" id="296719"/>
    <lineage>
        <taxon>Eukaryota</taxon>
        <taxon>Viridiplantae</taxon>
        <taxon>Streptophyta</taxon>
        <taxon>Embryophyta</taxon>
        <taxon>Tracheophyta</taxon>
        <taxon>Spermatophyta</taxon>
        <taxon>Magnoliopsida</taxon>
        <taxon>Liliopsida</taxon>
        <taxon>Poales</taxon>
        <taxon>Bromeliaceae</taxon>
        <taxon>Bromelioideae</taxon>
        <taxon>Ananas</taxon>
    </lineage>
</organism>
<dbReference type="SUPFAM" id="SSF46785">
    <property type="entry name" value="Winged helix' DNA-binding domain"/>
    <property type="match status" value="1"/>
</dbReference>
<dbReference type="InterPro" id="IPR036390">
    <property type="entry name" value="WH_DNA-bd_sf"/>
</dbReference>
<dbReference type="PROSITE" id="PS51683">
    <property type="entry name" value="SAM_OMT_II"/>
    <property type="match status" value="2"/>
</dbReference>